<sequence>MWKTVVLSALLLTFTLTSPPPNNELTWQCGNEQISTHISERMIDFSCPHMKDAINQCCIEHDRCYRKQKGKNYCDDTFCNCLNIFTIESDVCYKKIGPMFCEVVKQFGDESYQMSNQNTPRNDINMITENIKDVINTSWLLLGDFKYDSIDNGNDDNSLSRSNNDDGDVVISGLGRNLMKIILTPE</sequence>
<evidence type="ECO:0000256" key="2">
    <source>
        <dbReference type="ARBA" id="ARBA00022525"/>
    </source>
</evidence>
<dbReference type="GO" id="GO:0004623">
    <property type="term" value="F:phospholipase A2 activity"/>
    <property type="evidence" value="ECO:0007669"/>
    <property type="project" value="InterPro"/>
</dbReference>
<accession>A0A0D8XTP4</accession>
<evidence type="ECO:0008006" key="6">
    <source>
        <dbReference type="Google" id="ProtNLM"/>
    </source>
</evidence>
<evidence type="ECO:0000313" key="5">
    <source>
        <dbReference type="Proteomes" id="UP000053766"/>
    </source>
</evidence>
<evidence type="ECO:0000256" key="3">
    <source>
        <dbReference type="SAM" id="SignalP"/>
    </source>
</evidence>
<keyword evidence="5" id="KW-1185">Reference proteome</keyword>
<dbReference type="InterPro" id="IPR033113">
    <property type="entry name" value="PLA2_histidine"/>
</dbReference>
<dbReference type="OrthoDB" id="5781547at2759"/>
<dbReference type="GO" id="GO:0005576">
    <property type="term" value="C:extracellular region"/>
    <property type="evidence" value="ECO:0007669"/>
    <property type="project" value="UniProtKB-SubCell"/>
</dbReference>
<gene>
    <name evidence="4" type="ORF">DICVIV_05890</name>
</gene>
<dbReference type="PROSITE" id="PS00118">
    <property type="entry name" value="PA2_HIS"/>
    <property type="match status" value="1"/>
</dbReference>
<dbReference type="SUPFAM" id="SSF48619">
    <property type="entry name" value="Phospholipase A2, PLA2"/>
    <property type="match status" value="1"/>
</dbReference>
<proteinExistence type="predicted"/>
<protein>
    <recommendedName>
        <fullName evidence="6">Phospholipase A2</fullName>
    </recommendedName>
</protein>
<reference evidence="5" key="2">
    <citation type="journal article" date="2016" name="Sci. Rep.">
        <title>Dictyocaulus viviparus genome, variome and transcriptome elucidate lungworm biology and support future intervention.</title>
        <authorList>
            <person name="McNulty S.N."/>
            <person name="Strube C."/>
            <person name="Rosa B.A."/>
            <person name="Martin J.C."/>
            <person name="Tyagi R."/>
            <person name="Choi Y.J."/>
            <person name="Wang Q."/>
            <person name="Hallsworth Pepin K."/>
            <person name="Zhang X."/>
            <person name="Ozersky P."/>
            <person name="Wilson R.K."/>
            <person name="Sternberg P.W."/>
            <person name="Gasser R.B."/>
            <person name="Mitreva M."/>
        </authorList>
    </citation>
    <scope>NUCLEOTIDE SEQUENCE [LARGE SCALE GENOMIC DNA]</scope>
    <source>
        <strain evidence="5">HannoverDv2000</strain>
    </source>
</reference>
<dbReference type="AlphaFoldDB" id="A0A0D8XTP4"/>
<feature type="signal peptide" evidence="3">
    <location>
        <begin position="1"/>
        <end position="17"/>
    </location>
</feature>
<feature type="chain" id="PRO_5002335941" description="Phospholipase A2" evidence="3">
    <location>
        <begin position="18"/>
        <end position="186"/>
    </location>
</feature>
<dbReference type="Proteomes" id="UP000053766">
    <property type="component" value="Unassembled WGS sequence"/>
</dbReference>
<dbReference type="InterPro" id="IPR053322">
    <property type="entry name" value="PLA2-like"/>
</dbReference>
<evidence type="ECO:0000313" key="4">
    <source>
        <dbReference type="EMBL" id="KJH47998.1"/>
    </source>
</evidence>
<evidence type="ECO:0000256" key="1">
    <source>
        <dbReference type="ARBA" id="ARBA00004613"/>
    </source>
</evidence>
<organism evidence="4 5">
    <name type="scientific">Dictyocaulus viviparus</name>
    <name type="common">Bovine lungworm</name>
    <dbReference type="NCBI Taxonomy" id="29172"/>
    <lineage>
        <taxon>Eukaryota</taxon>
        <taxon>Metazoa</taxon>
        <taxon>Ecdysozoa</taxon>
        <taxon>Nematoda</taxon>
        <taxon>Chromadorea</taxon>
        <taxon>Rhabditida</taxon>
        <taxon>Rhabditina</taxon>
        <taxon>Rhabditomorpha</taxon>
        <taxon>Strongyloidea</taxon>
        <taxon>Metastrongylidae</taxon>
        <taxon>Dictyocaulus</taxon>
    </lineage>
</organism>
<comment type="subcellular location">
    <subcellularLocation>
        <location evidence="1">Secreted</location>
    </subcellularLocation>
</comment>
<keyword evidence="2" id="KW-0964">Secreted</keyword>
<dbReference type="EMBL" id="KN716284">
    <property type="protein sequence ID" value="KJH47998.1"/>
    <property type="molecule type" value="Genomic_DNA"/>
</dbReference>
<keyword evidence="3" id="KW-0732">Signal</keyword>
<name>A0A0D8XTP4_DICVI</name>
<dbReference type="InterPro" id="IPR036444">
    <property type="entry name" value="PLipase_A2_dom_sf"/>
</dbReference>
<reference evidence="4 5" key="1">
    <citation type="submission" date="2013-11" db="EMBL/GenBank/DDBJ databases">
        <title>Draft genome of the bovine lungworm Dictyocaulus viviparus.</title>
        <authorList>
            <person name="Mitreva M."/>
        </authorList>
    </citation>
    <scope>NUCLEOTIDE SEQUENCE [LARGE SCALE GENOMIC DNA]</scope>
    <source>
        <strain evidence="4 5">HannoverDv2000</strain>
    </source>
</reference>
<dbReference type="PANTHER" id="PTHR34228">
    <property type="entry name" value="PROTEIN CBG09474-RELATED"/>
    <property type="match status" value="1"/>
</dbReference>
<dbReference type="GO" id="GO:0050482">
    <property type="term" value="P:arachidonate secretion"/>
    <property type="evidence" value="ECO:0007669"/>
    <property type="project" value="InterPro"/>
</dbReference>
<dbReference type="GO" id="GO:0006644">
    <property type="term" value="P:phospholipid metabolic process"/>
    <property type="evidence" value="ECO:0007669"/>
    <property type="project" value="InterPro"/>
</dbReference>